<sequence>MASKAGAGEARERGVLGELVNNGKLYRGGGRAGPSSGGEDDGEYLTRLPPYLLGLILEEASAGGDGVRVLASLSCTCRALRKIVSPEHEDVPCDFAGMDDPPAHHHCHLLSTTGYPHSWYFDVDGYVRTDDLHTLTLGGRLWRLQCDRLLGEGFCDLHAVCGAFADDLVRENAPFWRNLCRDAAELRIVHWSKGANLVLKHNAKVEDEVMSRRVELDPEITRAQKLLNGPQTPRCSIPGPCQPCFSGGVVLPYDGQAGRAEEDAAAASSSRAALAPEEIEAAERVLSSKWKKLSSTFTLEKRLPRSGHCAVPAGDFIVIVGGFCPANLPIVDVILIHIKSLRILCPEVVGEPPAKRFRQTLNLVAPNESSPLHPGREAGEHLLVMYGGWDAIGSEYGGKEVNTLAVSADGSYVRWAQVDTLGQVPAPRYNHSAEIVREGGSLLVYGGEGLGVEANDTCCYTLSLDTLVWRRMPTFANFKRGGRKNHPKARCLHNSTVRMNPDTGAEEVVIWGGFTPSPGRIDRTQKNDMWPMTPYTLNLDTMVWTQHSQDDGKRPASRQRAAPLRIGPKKLLVVGGIAETGEFLDSIEQLNLETLKWEEPPLVLGQPSHGLRHVAGCTAAGLFVFGGTTTTIFGVTPITKLDVLQVGPPLELKHETKGKAKVNGTSPPRSPIVSPQQVSSFMDRAADFLTKLKLRAKLPGKGEWKLNTTQTMNHDVLARARAARASLDRGRDSPPSP</sequence>
<dbReference type="SUPFAM" id="SSF117281">
    <property type="entry name" value="Kelch motif"/>
    <property type="match status" value="1"/>
</dbReference>
<feature type="region of interest" description="Disordered" evidence="3">
    <location>
        <begin position="656"/>
        <end position="676"/>
    </location>
</feature>
<evidence type="ECO:0000313" key="4">
    <source>
        <dbReference type="EMBL" id="CAE0187632.1"/>
    </source>
</evidence>
<reference evidence="4" key="1">
    <citation type="submission" date="2021-01" db="EMBL/GenBank/DDBJ databases">
        <authorList>
            <person name="Corre E."/>
            <person name="Pelletier E."/>
            <person name="Niang G."/>
            <person name="Scheremetjew M."/>
            <person name="Finn R."/>
            <person name="Kale V."/>
            <person name="Holt S."/>
            <person name="Cochrane G."/>
            <person name="Meng A."/>
            <person name="Brown T."/>
            <person name="Cohen L."/>
        </authorList>
    </citation>
    <scope>NUCLEOTIDE SEQUENCE</scope>
    <source>
        <strain evidence="4">RCC1871</strain>
    </source>
</reference>
<keyword evidence="2" id="KW-0677">Repeat</keyword>
<keyword evidence="1" id="KW-0880">Kelch repeat</keyword>
<dbReference type="Gene3D" id="2.120.10.80">
    <property type="entry name" value="Kelch-type beta propeller"/>
    <property type="match status" value="2"/>
</dbReference>
<dbReference type="Pfam" id="PF24681">
    <property type="entry name" value="Kelch_KLHDC2_KLHL20_DRC7"/>
    <property type="match status" value="1"/>
</dbReference>
<evidence type="ECO:0000256" key="3">
    <source>
        <dbReference type="SAM" id="MobiDB-lite"/>
    </source>
</evidence>
<dbReference type="InterPro" id="IPR015915">
    <property type="entry name" value="Kelch-typ_b-propeller"/>
</dbReference>
<dbReference type="EMBL" id="HBHZ01000881">
    <property type="protein sequence ID" value="CAE0187632.1"/>
    <property type="molecule type" value="Transcribed_RNA"/>
</dbReference>
<feature type="compositionally biased region" description="Polar residues" evidence="3">
    <location>
        <begin position="663"/>
        <end position="676"/>
    </location>
</feature>
<proteinExistence type="predicted"/>
<evidence type="ECO:0008006" key="5">
    <source>
        <dbReference type="Google" id="ProtNLM"/>
    </source>
</evidence>
<gene>
    <name evidence="4" type="ORF">CROS1456_LOCUS698</name>
</gene>
<name>A0A7S3FL80_9CHLO</name>
<protein>
    <recommendedName>
        <fullName evidence="5">LOV domain-containing protein</fullName>
    </recommendedName>
</protein>
<accession>A0A7S3FL80</accession>
<evidence type="ECO:0000256" key="2">
    <source>
        <dbReference type="ARBA" id="ARBA00022737"/>
    </source>
</evidence>
<dbReference type="AlphaFoldDB" id="A0A7S3FL80"/>
<dbReference type="PANTHER" id="PTHR46093:SF18">
    <property type="entry name" value="FIBRONECTIN TYPE-III DOMAIN-CONTAINING PROTEIN"/>
    <property type="match status" value="1"/>
</dbReference>
<organism evidence="4">
    <name type="scientific">Chloropicon roscoffensis</name>
    <dbReference type="NCBI Taxonomy" id="1461544"/>
    <lineage>
        <taxon>Eukaryota</taxon>
        <taxon>Viridiplantae</taxon>
        <taxon>Chlorophyta</taxon>
        <taxon>Chloropicophyceae</taxon>
        <taxon>Chloropicales</taxon>
        <taxon>Chloropicaceae</taxon>
        <taxon>Chloropicon</taxon>
    </lineage>
</organism>
<evidence type="ECO:0000256" key="1">
    <source>
        <dbReference type="ARBA" id="ARBA00022441"/>
    </source>
</evidence>
<dbReference type="PANTHER" id="PTHR46093">
    <property type="entry name" value="ACYL-COA-BINDING DOMAIN-CONTAINING PROTEIN 5"/>
    <property type="match status" value="1"/>
</dbReference>